<comment type="caution">
    <text evidence="6">The sequence shown here is derived from an EMBL/GenBank/DDBJ whole genome shotgun (WGS) entry which is preliminary data.</text>
</comment>
<organism evidence="6 7">
    <name type="scientific">Enterococcus raffinosus</name>
    <dbReference type="NCBI Taxonomy" id="71452"/>
    <lineage>
        <taxon>Bacteria</taxon>
        <taxon>Bacillati</taxon>
        <taxon>Bacillota</taxon>
        <taxon>Bacilli</taxon>
        <taxon>Lactobacillales</taxon>
        <taxon>Enterococcaceae</taxon>
        <taxon>Enterococcus</taxon>
    </lineage>
</organism>
<comment type="similarity">
    <text evidence="5">Belongs to the CbiD family.</text>
</comment>
<evidence type="ECO:0000256" key="1">
    <source>
        <dbReference type="ARBA" id="ARBA00022573"/>
    </source>
</evidence>
<accession>A0AAW8T506</accession>
<dbReference type="PANTHER" id="PTHR35863:SF1">
    <property type="entry name" value="COBALT-PRECORRIN-5B C(1)-METHYLTRANSFERASE"/>
    <property type="match status" value="1"/>
</dbReference>
<evidence type="ECO:0000313" key="7">
    <source>
        <dbReference type="Proteomes" id="UP001249240"/>
    </source>
</evidence>
<dbReference type="GO" id="GO:0019251">
    <property type="term" value="P:anaerobic cobalamin biosynthetic process"/>
    <property type="evidence" value="ECO:0007669"/>
    <property type="project" value="UniProtKB-UniRule"/>
</dbReference>
<comment type="function">
    <text evidence="5">Catalyzes the methylation of C-1 in cobalt-precorrin-5B to form cobalt-precorrin-6A.</text>
</comment>
<keyword evidence="2 5" id="KW-0489">Methyltransferase</keyword>
<dbReference type="EC" id="2.1.1.195" evidence="5"/>
<sequence>MGEFVFYNGKKLRKGYTTGSCATAAASAAAYFLFHDKAYEEIKIELPNKEKIMIPIHSIEVKKDGCQAFVVKDGGDDVDATDGMLIGVEVTRNTTNQLIIEGGVGIGRVTEIGLQLPVGEAAINSVPRKMIERSVRKIIGSNIGARITVFAPEGEEIAKQTMNRRLGIQGGISILGTTGIVTPMSEEGWKQSISLELEMKKSQGYNSVILCPGNYGETFALKTLKLNETRIVSMSNFVGYVLKEIQRLKFEKVLMVGHLGKLIKVSAGIFSTHSRDADARAEILVANLALLGMPVTQLQQIEQCLTTEAAGEIIAQAGYEAVYQIIAQKVKKRSEGLLKYRKPEPSIEVVLFSSQRGYLASTKSLELLKEEWK</sequence>
<comment type="pathway">
    <text evidence="5">Cofactor biosynthesis; adenosylcobalamin biosynthesis; cob(II)yrinate a,c-diamide from sirohydrochlorin (anaerobic route): step 6/10.</text>
</comment>
<dbReference type="SUPFAM" id="SSF111342">
    <property type="entry name" value="CbiD-like"/>
    <property type="match status" value="1"/>
</dbReference>
<comment type="catalytic activity">
    <reaction evidence="5">
        <text>Co-precorrin-5B + S-adenosyl-L-methionine = Co-precorrin-6A + S-adenosyl-L-homocysteine</text>
        <dbReference type="Rhea" id="RHEA:26285"/>
        <dbReference type="ChEBI" id="CHEBI:57856"/>
        <dbReference type="ChEBI" id="CHEBI:59789"/>
        <dbReference type="ChEBI" id="CHEBI:60063"/>
        <dbReference type="ChEBI" id="CHEBI:60064"/>
        <dbReference type="EC" id="2.1.1.195"/>
    </reaction>
</comment>
<protein>
    <recommendedName>
        <fullName evidence="5">Cobalt-precorrin-5B C(1)-methyltransferase</fullName>
        <ecNumber evidence="5">2.1.1.195</ecNumber>
    </recommendedName>
    <alternativeName>
        <fullName evidence="5">Cobalt-precorrin-6A synthase</fullName>
    </alternativeName>
</protein>
<keyword evidence="3 5" id="KW-0808">Transferase</keyword>
<evidence type="ECO:0000256" key="5">
    <source>
        <dbReference type="HAMAP-Rule" id="MF_00787"/>
    </source>
</evidence>
<dbReference type="InterPro" id="IPR036074">
    <property type="entry name" value="CbiD_sf"/>
</dbReference>
<dbReference type="NCBIfam" id="TIGR00312">
    <property type="entry name" value="cbiD"/>
    <property type="match status" value="1"/>
</dbReference>
<dbReference type="GO" id="GO:0032259">
    <property type="term" value="P:methylation"/>
    <property type="evidence" value="ECO:0007669"/>
    <property type="project" value="UniProtKB-KW"/>
</dbReference>
<dbReference type="Pfam" id="PF01888">
    <property type="entry name" value="CbiD"/>
    <property type="match status" value="1"/>
</dbReference>
<dbReference type="EMBL" id="JARPXM010000019">
    <property type="protein sequence ID" value="MDT2539607.1"/>
    <property type="molecule type" value="Genomic_DNA"/>
</dbReference>
<dbReference type="HAMAP" id="MF_00787">
    <property type="entry name" value="CbiD"/>
    <property type="match status" value="1"/>
</dbReference>
<proteinExistence type="inferred from homology"/>
<name>A0AAW8T506_9ENTE</name>
<dbReference type="Gene3D" id="3.30.2110.10">
    <property type="entry name" value="CbiD-like"/>
    <property type="match status" value="1"/>
</dbReference>
<dbReference type="PIRSF" id="PIRSF026782">
    <property type="entry name" value="CbiD"/>
    <property type="match status" value="1"/>
</dbReference>
<dbReference type="GO" id="GO:0008168">
    <property type="term" value="F:methyltransferase activity"/>
    <property type="evidence" value="ECO:0007669"/>
    <property type="project" value="UniProtKB-UniRule"/>
</dbReference>
<evidence type="ECO:0000256" key="2">
    <source>
        <dbReference type="ARBA" id="ARBA00022603"/>
    </source>
</evidence>
<dbReference type="RefSeq" id="WP_028020554.1">
    <property type="nucleotide sequence ID" value="NZ_BAAAXM010000028.1"/>
</dbReference>
<evidence type="ECO:0000256" key="4">
    <source>
        <dbReference type="ARBA" id="ARBA00022691"/>
    </source>
</evidence>
<keyword evidence="4 5" id="KW-0949">S-adenosyl-L-methionine</keyword>
<keyword evidence="1 5" id="KW-0169">Cobalamin biosynthesis</keyword>
<dbReference type="AlphaFoldDB" id="A0AAW8T506"/>
<reference evidence="6" key="1">
    <citation type="submission" date="2023-03" db="EMBL/GenBank/DDBJ databases">
        <authorList>
            <person name="Shen W."/>
            <person name="Cai J."/>
        </authorList>
    </citation>
    <scope>NUCLEOTIDE SEQUENCE</scope>
    <source>
        <strain evidence="6">B646-2</strain>
    </source>
</reference>
<dbReference type="PANTHER" id="PTHR35863">
    <property type="entry name" value="COBALT-PRECORRIN-5B C(1)-METHYLTRANSFERASE"/>
    <property type="match status" value="1"/>
</dbReference>
<dbReference type="Proteomes" id="UP001249240">
    <property type="component" value="Unassembled WGS sequence"/>
</dbReference>
<dbReference type="InterPro" id="IPR002748">
    <property type="entry name" value="CbiD"/>
</dbReference>
<gene>
    <name evidence="5 6" type="primary">cbiD</name>
    <name evidence="6" type="ORF">P7D78_15830</name>
</gene>
<evidence type="ECO:0000313" key="6">
    <source>
        <dbReference type="EMBL" id="MDT2539607.1"/>
    </source>
</evidence>
<evidence type="ECO:0000256" key="3">
    <source>
        <dbReference type="ARBA" id="ARBA00022679"/>
    </source>
</evidence>